<keyword evidence="4" id="KW-1185">Reference proteome</keyword>
<dbReference type="EMBL" id="CAMXCT010004860">
    <property type="protein sequence ID" value="CAI4010591.1"/>
    <property type="molecule type" value="Genomic_DNA"/>
</dbReference>
<evidence type="ECO:0000313" key="4">
    <source>
        <dbReference type="Proteomes" id="UP001152797"/>
    </source>
</evidence>
<protein>
    <submittedName>
        <fullName evidence="2">Uncharacterized protein</fullName>
    </submittedName>
</protein>
<reference evidence="3" key="2">
    <citation type="submission" date="2024-04" db="EMBL/GenBank/DDBJ databases">
        <authorList>
            <person name="Chen Y."/>
            <person name="Shah S."/>
            <person name="Dougan E. K."/>
            <person name="Thang M."/>
            <person name="Chan C."/>
        </authorList>
    </citation>
    <scope>NUCLEOTIDE SEQUENCE [LARGE SCALE GENOMIC DNA]</scope>
</reference>
<gene>
    <name evidence="2" type="ORF">C1SCF055_LOCUS35848</name>
</gene>
<dbReference type="Proteomes" id="UP001152797">
    <property type="component" value="Unassembled WGS sequence"/>
</dbReference>
<feature type="compositionally biased region" description="Basic and acidic residues" evidence="1">
    <location>
        <begin position="27"/>
        <end position="50"/>
    </location>
</feature>
<dbReference type="OrthoDB" id="2113243at2759"/>
<organism evidence="2">
    <name type="scientific">Cladocopium goreaui</name>
    <dbReference type="NCBI Taxonomy" id="2562237"/>
    <lineage>
        <taxon>Eukaryota</taxon>
        <taxon>Sar</taxon>
        <taxon>Alveolata</taxon>
        <taxon>Dinophyceae</taxon>
        <taxon>Suessiales</taxon>
        <taxon>Symbiodiniaceae</taxon>
        <taxon>Cladocopium</taxon>
    </lineage>
</organism>
<evidence type="ECO:0000256" key="1">
    <source>
        <dbReference type="SAM" id="MobiDB-lite"/>
    </source>
</evidence>
<dbReference type="EMBL" id="CAMXCT030004860">
    <property type="protein sequence ID" value="CAL4797903.1"/>
    <property type="molecule type" value="Genomic_DNA"/>
</dbReference>
<comment type="caution">
    <text evidence="2">The sequence shown here is derived from an EMBL/GenBank/DDBJ whole genome shotgun (WGS) entry which is preliminary data.</text>
</comment>
<dbReference type="AlphaFoldDB" id="A0A9P1DJ99"/>
<evidence type="ECO:0000313" key="2">
    <source>
        <dbReference type="EMBL" id="CAI4010591.1"/>
    </source>
</evidence>
<dbReference type="EMBL" id="CAMXCT020004860">
    <property type="protein sequence ID" value="CAL1163966.1"/>
    <property type="molecule type" value="Genomic_DNA"/>
</dbReference>
<evidence type="ECO:0000313" key="3">
    <source>
        <dbReference type="EMBL" id="CAL1163966.1"/>
    </source>
</evidence>
<sequence>MAPKKSTAKSTAPSPLKSAAKAVVAPKDPKPATEKSATEKSATEEPKAEKTAVTAVVEKVEEPKVPPVWPRKIDFKALADEVKLAASWDRTALVVCNGKAKEADTFFTYSGHAQIDAKWVLAETAIKKTMSVEEMQEDLRRRVVGAMKHGLPVHVAMANSAVSFKEKFCSEKGLPACFFKVKEFKGETEKDVKDRPYRKMVKDEDLKDWPGMPGYIKEGFHVVVTTDFSMENCKEFLTDALPFLEDMAIIEIDLASFT</sequence>
<accession>A0A9P1DJ99</accession>
<feature type="region of interest" description="Disordered" evidence="1">
    <location>
        <begin position="1"/>
        <end position="52"/>
    </location>
</feature>
<reference evidence="2" key="1">
    <citation type="submission" date="2022-10" db="EMBL/GenBank/DDBJ databases">
        <authorList>
            <person name="Chen Y."/>
            <person name="Dougan E. K."/>
            <person name="Chan C."/>
            <person name="Rhodes N."/>
            <person name="Thang M."/>
        </authorList>
    </citation>
    <scope>NUCLEOTIDE SEQUENCE</scope>
</reference>
<proteinExistence type="predicted"/>
<name>A0A9P1DJ99_9DINO</name>
<feature type="compositionally biased region" description="Low complexity" evidence="1">
    <location>
        <begin position="14"/>
        <end position="26"/>
    </location>
</feature>